<accession>A0A7S0ZFH2</accession>
<evidence type="ECO:0000256" key="4">
    <source>
        <dbReference type="SAM" id="MobiDB-lite"/>
    </source>
</evidence>
<evidence type="ECO:0000256" key="2">
    <source>
        <dbReference type="ARBA" id="ARBA00022980"/>
    </source>
</evidence>
<reference evidence="5" key="1">
    <citation type="submission" date="2021-01" db="EMBL/GenBank/DDBJ databases">
        <authorList>
            <person name="Corre E."/>
            <person name="Pelletier E."/>
            <person name="Niang G."/>
            <person name="Scheremetjew M."/>
            <person name="Finn R."/>
            <person name="Kale V."/>
            <person name="Holt S."/>
            <person name="Cochrane G."/>
            <person name="Meng A."/>
            <person name="Brown T."/>
            <person name="Cohen L."/>
        </authorList>
    </citation>
    <scope>NUCLEOTIDE SEQUENCE</scope>
    <source>
        <strain evidence="5">CCMP3278</strain>
    </source>
</reference>
<proteinExistence type="inferred from homology"/>
<gene>
    <name evidence="5" type="ORF">TOLI1172_LOCUS4554</name>
</gene>
<sequence>MVRSGRNREDLLQKKVADSIESCTMKYVAAYMLVALSGKESPSSSDVEKVLSAAGVEIDEAALKKVCDELSGKNLEEVIAAGEEKFSAVPVGATGGAPAAAGGAAETAAAAAPEPEPEEEEEEAEFDLFD</sequence>
<dbReference type="AlphaFoldDB" id="A0A7S0ZFH2"/>
<protein>
    <recommendedName>
        <fullName evidence="6">60S acidic ribosomal protein P2</fullName>
    </recommendedName>
</protein>
<feature type="region of interest" description="Disordered" evidence="4">
    <location>
        <begin position="91"/>
        <end position="130"/>
    </location>
</feature>
<keyword evidence="2" id="KW-0689">Ribosomal protein</keyword>
<dbReference type="HAMAP" id="MF_01478">
    <property type="entry name" value="Ribosomal_L12_arch"/>
    <property type="match status" value="1"/>
</dbReference>
<dbReference type="GO" id="GO:0002182">
    <property type="term" value="P:cytoplasmic translational elongation"/>
    <property type="evidence" value="ECO:0007669"/>
    <property type="project" value="InterPro"/>
</dbReference>
<comment type="similarity">
    <text evidence="1">Belongs to the eukaryotic ribosomal protein P1/P2 family.</text>
</comment>
<dbReference type="InterPro" id="IPR027534">
    <property type="entry name" value="Ribosomal_P1/P2"/>
</dbReference>
<evidence type="ECO:0000256" key="3">
    <source>
        <dbReference type="ARBA" id="ARBA00023274"/>
    </source>
</evidence>
<dbReference type="CDD" id="cd05833">
    <property type="entry name" value="Ribosomal_P2"/>
    <property type="match status" value="1"/>
</dbReference>
<dbReference type="PANTHER" id="PTHR21141">
    <property type="entry name" value="60S ACIDIC RIBOSOMAL PROTEIN FAMILY MEMBER"/>
    <property type="match status" value="1"/>
</dbReference>
<dbReference type="GO" id="GO:0022625">
    <property type="term" value="C:cytosolic large ribosomal subunit"/>
    <property type="evidence" value="ECO:0007669"/>
    <property type="project" value="InterPro"/>
</dbReference>
<feature type="compositionally biased region" description="Acidic residues" evidence="4">
    <location>
        <begin position="115"/>
        <end position="130"/>
    </location>
</feature>
<dbReference type="Pfam" id="PF00428">
    <property type="entry name" value="Ribosomal_60s"/>
    <property type="match status" value="1"/>
</dbReference>
<keyword evidence="3" id="KW-0687">Ribonucleoprotein</keyword>
<dbReference type="Gene3D" id="1.10.10.1410">
    <property type="match status" value="1"/>
</dbReference>
<evidence type="ECO:0000256" key="1">
    <source>
        <dbReference type="ARBA" id="ARBA00005436"/>
    </source>
</evidence>
<evidence type="ECO:0008006" key="6">
    <source>
        <dbReference type="Google" id="ProtNLM"/>
    </source>
</evidence>
<dbReference type="InterPro" id="IPR038716">
    <property type="entry name" value="P1/P2_N_sf"/>
</dbReference>
<dbReference type="GO" id="GO:0003735">
    <property type="term" value="F:structural constituent of ribosome"/>
    <property type="evidence" value="ECO:0007669"/>
    <property type="project" value="InterPro"/>
</dbReference>
<dbReference type="PANTHER" id="PTHR21141:SF5">
    <property type="entry name" value="LARGE RIBOSOMAL SUBUNIT PROTEIN P2"/>
    <property type="match status" value="1"/>
</dbReference>
<evidence type="ECO:0000313" key="5">
    <source>
        <dbReference type="EMBL" id="CAD8820165.1"/>
    </source>
</evidence>
<dbReference type="EMBL" id="HBFP01006384">
    <property type="protein sequence ID" value="CAD8820165.1"/>
    <property type="molecule type" value="Transcribed_RNA"/>
</dbReference>
<feature type="compositionally biased region" description="Low complexity" evidence="4">
    <location>
        <begin position="91"/>
        <end position="113"/>
    </location>
</feature>
<dbReference type="InterPro" id="IPR044076">
    <property type="entry name" value="Ribosomal_P2"/>
</dbReference>
<name>A0A7S0ZFH2_9RHOD</name>
<dbReference type="FunFam" id="1.10.10.1410:FF:000002">
    <property type="entry name" value="60S acidic ribosomal protein P2"/>
    <property type="match status" value="1"/>
</dbReference>
<organism evidence="5">
    <name type="scientific">Timspurckia oligopyrenoides</name>
    <dbReference type="NCBI Taxonomy" id="708627"/>
    <lineage>
        <taxon>Eukaryota</taxon>
        <taxon>Rhodophyta</taxon>
        <taxon>Bangiophyceae</taxon>
        <taxon>Porphyridiales</taxon>
        <taxon>Porphyridiaceae</taxon>
        <taxon>Timspurckia</taxon>
    </lineage>
</organism>